<dbReference type="PANTHER" id="PTHR46732:SF5">
    <property type="entry name" value="ATP-DEPENDENT PROTEASE LA (LON) DOMAIN PROTEIN"/>
    <property type="match status" value="1"/>
</dbReference>
<dbReference type="OrthoDB" id="3919at2759"/>
<organism evidence="2 3">
    <name type="scientific">Ceratopteris richardii</name>
    <name type="common">Triangle waterfern</name>
    <dbReference type="NCBI Taxonomy" id="49495"/>
    <lineage>
        <taxon>Eukaryota</taxon>
        <taxon>Viridiplantae</taxon>
        <taxon>Streptophyta</taxon>
        <taxon>Embryophyta</taxon>
        <taxon>Tracheophyta</taxon>
        <taxon>Polypodiopsida</taxon>
        <taxon>Polypodiidae</taxon>
        <taxon>Polypodiales</taxon>
        <taxon>Pteridineae</taxon>
        <taxon>Pteridaceae</taxon>
        <taxon>Parkerioideae</taxon>
        <taxon>Ceratopteris</taxon>
    </lineage>
</organism>
<proteinExistence type="predicted"/>
<dbReference type="InterPro" id="IPR015947">
    <property type="entry name" value="PUA-like_sf"/>
</dbReference>
<dbReference type="SMART" id="SM00464">
    <property type="entry name" value="LON"/>
    <property type="match status" value="1"/>
</dbReference>
<dbReference type="Gene3D" id="2.30.130.40">
    <property type="entry name" value="LON domain-like"/>
    <property type="match status" value="1"/>
</dbReference>
<gene>
    <name evidence="2" type="ORF">KP509_36G014100</name>
</gene>
<dbReference type="OMA" id="KKFFVHF"/>
<keyword evidence="3" id="KW-1185">Reference proteome</keyword>
<evidence type="ECO:0000313" key="2">
    <source>
        <dbReference type="EMBL" id="KAH7280776.1"/>
    </source>
</evidence>
<dbReference type="AlphaFoldDB" id="A0A8T2QAT3"/>
<accession>A0A8T2QAT3</accession>
<dbReference type="Pfam" id="PF02190">
    <property type="entry name" value="LON_substr_bdg"/>
    <property type="match status" value="1"/>
</dbReference>
<dbReference type="PROSITE" id="PS51787">
    <property type="entry name" value="LON_N"/>
    <property type="match status" value="1"/>
</dbReference>
<sequence length="304" mass="33868">MAYLCSPSVRVPGYNVLETTCRRRSRFVDRASVNPCQKRSKEWRACISFSYNSVLDEPGIMELPCLPFASAEVFIPTATKTLHLYEARFLALLDEVLGKYNSMFAHIVIERVSNGIEEGVSSFAAKYGCLAQIENVRRMEVGALVSIRGLGRINLAKLTQLEPFLKGTLVPFHDAVHSDAEELDAAVEELKTVLADVQRLQIKLRGSKDELLQTPLANSLQWAENGTVHEKAIGFVPCKAESLSFVPLQPVTSASVSELQVLLQERIWSMEATSTIERLRRVTKFAEHNRSSLAAKVALQSLEF</sequence>
<reference evidence="2" key="1">
    <citation type="submission" date="2021-08" db="EMBL/GenBank/DDBJ databases">
        <title>WGS assembly of Ceratopteris richardii.</title>
        <authorList>
            <person name="Marchant D.B."/>
            <person name="Chen G."/>
            <person name="Jenkins J."/>
            <person name="Shu S."/>
            <person name="Leebens-Mack J."/>
            <person name="Grimwood J."/>
            <person name="Schmutz J."/>
            <person name="Soltis P."/>
            <person name="Soltis D."/>
            <person name="Chen Z.-H."/>
        </authorList>
    </citation>
    <scope>NUCLEOTIDE SEQUENCE</scope>
    <source>
        <strain evidence="2">Whitten #5841</strain>
        <tissue evidence="2">Leaf</tissue>
    </source>
</reference>
<name>A0A8T2QAT3_CERRI</name>
<evidence type="ECO:0000313" key="3">
    <source>
        <dbReference type="Proteomes" id="UP000825935"/>
    </source>
</evidence>
<dbReference type="PANTHER" id="PTHR46732">
    <property type="entry name" value="ATP-DEPENDENT PROTEASE LA (LON) DOMAIN PROTEIN"/>
    <property type="match status" value="1"/>
</dbReference>
<comment type="caution">
    <text evidence="2">The sequence shown here is derived from an EMBL/GenBank/DDBJ whole genome shotgun (WGS) entry which is preliminary data.</text>
</comment>
<dbReference type="InterPro" id="IPR003111">
    <property type="entry name" value="Lon_prtase_N"/>
</dbReference>
<evidence type="ECO:0000259" key="1">
    <source>
        <dbReference type="PROSITE" id="PS51787"/>
    </source>
</evidence>
<protein>
    <recommendedName>
        <fullName evidence="1">Lon N-terminal domain-containing protein</fullName>
    </recommendedName>
</protein>
<feature type="domain" description="Lon N-terminal" evidence="1">
    <location>
        <begin position="63"/>
        <end position="290"/>
    </location>
</feature>
<dbReference type="SUPFAM" id="SSF88697">
    <property type="entry name" value="PUA domain-like"/>
    <property type="match status" value="1"/>
</dbReference>
<dbReference type="InterPro" id="IPR046336">
    <property type="entry name" value="Lon_prtase_N_sf"/>
</dbReference>
<dbReference type="EMBL" id="CM035441">
    <property type="protein sequence ID" value="KAH7280776.1"/>
    <property type="molecule type" value="Genomic_DNA"/>
</dbReference>
<dbReference type="Proteomes" id="UP000825935">
    <property type="component" value="Chromosome 36"/>
</dbReference>